<feature type="compositionally biased region" description="Polar residues" evidence="1">
    <location>
        <begin position="155"/>
        <end position="171"/>
    </location>
</feature>
<protein>
    <submittedName>
        <fullName evidence="2">Uncharacterized protein</fullName>
    </submittedName>
</protein>
<comment type="caution">
    <text evidence="2">The sequence shown here is derived from an EMBL/GenBank/DDBJ whole genome shotgun (WGS) entry which is preliminary data.</text>
</comment>
<dbReference type="Proteomes" id="UP001633002">
    <property type="component" value="Unassembled WGS sequence"/>
</dbReference>
<sequence>MQSAFTTVRNANFPLNFSSSAPVIGVVSLPFPARRVVAPVPAFPNVSIPVPIARNVLFSQGAAGRPVAILGRTESVPKPFAIPGRNEPLPDSLEEDAMSILDSQLPESAAESAVEEPVLNQVPSSSAACAAPLRRQPTTTVEGKNAPPPCMAESISGQPTTPDETDQGSTDPNDDGGGPQTTTDPSICHNSGKKKEDVSKSTSAIVHAMTTFSSSFMQLEEQRVHSGYIPDARWLQC</sequence>
<feature type="compositionally biased region" description="Low complexity" evidence="1">
    <location>
        <begin position="105"/>
        <end position="119"/>
    </location>
</feature>
<evidence type="ECO:0000256" key="1">
    <source>
        <dbReference type="SAM" id="MobiDB-lite"/>
    </source>
</evidence>
<keyword evidence="3" id="KW-1185">Reference proteome</keyword>
<feature type="region of interest" description="Disordered" evidence="1">
    <location>
        <begin position="105"/>
        <end position="199"/>
    </location>
</feature>
<evidence type="ECO:0000313" key="3">
    <source>
        <dbReference type="Proteomes" id="UP001633002"/>
    </source>
</evidence>
<name>A0ABD3HKJ3_9MARC</name>
<reference evidence="2 3" key="1">
    <citation type="submission" date="2024-09" db="EMBL/GenBank/DDBJ databases">
        <title>Chromosome-scale assembly of Riccia sorocarpa.</title>
        <authorList>
            <person name="Paukszto L."/>
        </authorList>
    </citation>
    <scope>NUCLEOTIDE SEQUENCE [LARGE SCALE GENOMIC DNA]</scope>
    <source>
        <strain evidence="2">LP-2024</strain>
        <tissue evidence="2">Aerial parts of the thallus</tissue>
    </source>
</reference>
<accession>A0ABD3HKJ3</accession>
<feature type="compositionally biased region" description="Polar residues" evidence="1">
    <location>
        <begin position="180"/>
        <end position="189"/>
    </location>
</feature>
<proteinExistence type="predicted"/>
<organism evidence="2 3">
    <name type="scientific">Riccia sorocarpa</name>
    <dbReference type="NCBI Taxonomy" id="122646"/>
    <lineage>
        <taxon>Eukaryota</taxon>
        <taxon>Viridiplantae</taxon>
        <taxon>Streptophyta</taxon>
        <taxon>Embryophyta</taxon>
        <taxon>Marchantiophyta</taxon>
        <taxon>Marchantiopsida</taxon>
        <taxon>Marchantiidae</taxon>
        <taxon>Marchantiales</taxon>
        <taxon>Ricciaceae</taxon>
        <taxon>Riccia</taxon>
    </lineage>
</organism>
<dbReference type="EMBL" id="JBJQOH010000003">
    <property type="protein sequence ID" value="KAL3692145.1"/>
    <property type="molecule type" value="Genomic_DNA"/>
</dbReference>
<dbReference type="AlphaFoldDB" id="A0ABD3HKJ3"/>
<gene>
    <name evidence="2" type="ORF">R1sor_005796</name>
</gene>
<evidence type="ECO:0000313" key="2">
    <source>
        <dbReference type="EMBL" id="KAL3692145.1"/>
    </source>
</evidence>